<organism evidence="2 3">
    <name type="scientific">Maribacter orientalis</name>
    <dbReference type="NCBI Taxonomy" id="228957"/>
    <lineage>
        <taxon>Bacteria</taxon>
        <taxon>Pseudomonadati</taxon>
        <taxon>Bacteroidota</taxon>
        <taxon>Flavobacteriia</taxon>
        <taxon>Flavobacteriales</taxon>
        <taxon>Flavobacteriaceae</taxon>
        <taxon>Maribacter</taxon>
    </lineage>
</organism>
<feature type="transmembrane region" description="Helical" evidence="1">
    <location>
        <begin position="21"/>
        <end position="40"/>
    </location>
</feature>
<evidence type="ECO:0000313" key="2">
    <source>
        <dbReference type="EMBL" id="SEL48424.1"/>
    </source>
</evidence>
<evidence type="ECO:0000313" key="3">
    <source>
        <dbReference type="Proteomes" id="UP000198990"/>
    </source>
</evidence>
<dbReference type="InterPro" id="IPR045749">
    <property type="entry name" value="DUF6090"/>
</dbReference>
<dbReference type="Pfam" id="PF19578">
    <property type="entry name" value="DUF6090"/>
    <property type="match status" value="1"/>
</dbReference>
<keyword evidence="1" id="KW-0472">Membrane</keyword>
<keyword evidence="1" id="KW-1133">Transmembrane helix</keyword>
<reference evidence="3" key="1">
    <citation type="submission" date="2016-10" db="EMBL/GenBank/DDBJ databases">
        <authorList>
            <person name="Varghese N."/>
            <person name="Submissions S."/>
        </authorList>
    </citation>
    <scope>NUCLEOTIDE SEQUENCE [LARGE SCALE GENOMIC DNA]</scope>
    <source>
        <strain evidence="3">DSM 16471</strain>
    </source>
</reference>
<accession>A0A1H7QLC5</accession>
<sequence>MIKIFRKIRYDLMEKNKTGKYLKYAIGEIILVMIGILLALQVNNWNQQRIASNKEELLLKALHDEFVKNKAQLEKVIATHELAMASTQYVIAQFPIDPKKINLDTFYEKKNYWARSYTFNPSQGVIRSLVNTSSFELISNTELRRLLVSWEDVLADYKEEEELAKKDNWDFLIAELTPSLGWDHDYEDERVDINFLSTLQFETVFFRRESHLKDILGSGNDSSQKTELEQIKNTIDRIIELSKPANQ</sequence>
<dbReference type="EMBL" id="FNZN01000004">
    <property type="protein sequence ID" value="SEL48424.1"/>
    <property type="molecule type" value="Genomic_DNA"/>
</dbReference>
<gene>
    <name evidence="2" type="ORF">SAMN04488008_1049</name>
</gene>
<dbReference type="AlphaFoldDB" id="A0A1H7QLC5"/>
<protein>
    <submittedName>
        <fullName evidence="2">Uncharacterized protein</fullName>
    </submittedName>
</protein>
<dbReference type="STRING" id="228957.SAMN04488008_1049"/>
<keyword evidence="1" id="KW-0812">Transmembrane</keyword>
<keyword evidence="3" id="KW-1185">Reference proteome</keyword>
<dbReference type="Proteomes" id="UP000198990">
    <property type="component" value="Unassembled WGS sequence"/>
</dbReference>
<name>A0A1H7QLC5_9FLAO</name>
<proteinExistence type="predicted"/>
<evidence type="ECO:0000256" key="1">
    <source>
        <dbReference type="SAM" id="Phobius"/>
    </source>
</evidence>